<proteinExistence type="predicted"/>
<sequence>MSSVKGLERCLLGRPAIQNLCFVKINTDKVICFDSVNHKYPNLFNDLRLLNGEYNISQK</sequence>
<dbReference type="Proteomes" id="UP001164746">
    <property type="component" value="Chromosome 13"/>
</dbReference>
<dbReference type="EMBL" id="CP111024">
    <property type="protein sequence ID" value="WAR22843.1"/>
    <property type="molecule type" value="Genomic_DNA"/>
</dbReference>
<evidence type="ECO:0000313" key="2">
    <source>
        <dbReference type="Proteomes" id="UP001164746"/>
    </source>
</evidence>
<accession>A0ABY7FKX2</accession>
<evidence type="ECO:0000313" key="1">
    <source>
        <dbReference type="EMBL" id="WAR22843.1"/>
    </source>
</evidence>
<protein>
    <submittedName>
        <fullName evidence="1">Uncharacterized protein</fullName>
    </submittedName>
</protein>
<name>A0ABY7FKX2_MYAAR</name>
<gene>
    <name evidence="1" type="ORF">MAR_036512</name>
</gene>
<keyword evidence="2" id="KW-1185">Reference proteome</keyword>
<organism evidence="1 2">
    <name type="scientific">Mya arenaria</name>
    <name type="common">Soft-shell clam</name>
    <dbReference type="NCBI Taxonomy" id="6604"/>
    <lineage>
        <taxon>Eukaryota</taxon>
        <taxon>Metazoa</taxon>
        <taxon>Spiralia</taxon>
        <taxon>Lophotrochozoa</taxon>
        <taxon>Mollusca</taxon>
        <taxon>Bivalvia</taxon>
        <taxon>Autobranchia</taxon>
        <taxon>Heteroconchia</taxon>
        <taxon>Euheterodonta</taxon>
        <taxon>Imparidentia</taxon>
        <taxon>Neoheterodontei</taxon>
        <taxon>Myida</taxon>
        <taxon>Myoidea</taxon>
        <taxon>Myidae</taxon>
        <taxon>Mya</taxon>
    </lineage>
</organism>
<reference evidence="1" key="1">
    <citation type="submission" date="2022-11" db="EMBL/GenBank/DDBJ databases">
        <title>Centuries of genome instability and evolution in soft-shell clam transmissible cancer (bioRxiv).</title>
        <authorList>
            <person name="Hart S.F.M."/>
            <person name="Yonemitsu M.A."/>
            <person name="Giersch R.M."/>
            <person name="Beal B.F."/>
            <person name="Arriagada G."/>
            <person name="Davis B.W."/>
            <person name="Ostrander E.A."/>
            <person name="Goff S.P."/>
            <person name="Metzger M.J."/>
        </authorList>
    </citation>
    <scope>NUCLEOTIDE SEQUENCE</scope>
    <source>
        <strain evidence="1">MELC-2E11</strain>
        <tissue evidence="1">Siphon/mantle</tissue>
    </source>
</reference>